<comment type="caution">
    <text evidence="5">The sequence shown here is derived from an EMBL/GenBank/DDBJ whole genome shotgun (WGS) entry which is preliminary data.</text>
</comment>
<evidence type="ECO:0000256" key="2">
    <source>
        <dbReference type="ARBA" id="ARBA00022741"/>
    </source>
</evidence>
<proteinExistence type="predicted"/>
<name>A0A3E0X0P0_9GAMM</name>
<dbReference type="SUPFAM" id="SSF52540">
    <property type="entry name" value="P-loop containing nucleoside triphosphate hydrolases"/>
    <property type="match status" value="1"/>
</dbReference>
<dbReference type="GO" id="GO:0016887">
    <property type="term" value="F:ATP hydrolysis activity"/>
    <property type="evidence" value="ECO:0007669"/>
    <property type="project" value="InterPro"/>
</dbReference>
<feature type="domain" description="ABC transporter" evidence="4">
    <location>
        <begin position="10"/>
        <end position="247"/>
    </location>
</feature>
<dbReference type="PANTHER" id="PTHR43023">
    <property type="entry name" value="PROTEIN TRIGALACTOSYLDIACYLGLYCEROL 3, CHLOROPLASTIC"/>
    <property type="match status" value="1"/>
</dbReference>
<evidence type="ECO:0000313" key="5">
    <source>
        <dbReference type="EMBL" id="RFA38990.1"/>
    </source>
</evidence>
<dbReference type="EMBL" id="NFZW01000002">
    <property type="protein sequence ID" value="RFA38990.1"/>
    <property type="molecule type" value="Genomic_DNA"/>
</dbReference>
<dbReference type="Gene3D" id="3.40.50.300">
    <property type="entry name" value="P-loop containing nucleotide triphosphate hydrolases"/>
    <property type="match status" value="1"/>
</dbReference>
<sequence length="262" mass="29028">MTMPINPHVLEALDIETRFGEQVVHRDLTLTVRRGETLAIVGSSGSGKTVLLRELILLAKPSRGRIRLFDTDVNALSEPELIRLRSRLGVMFQHGALFTSLTVRENIDFPLREHTALGPALRRDIALLKLELAGLPASAANKYPDELSGGMIKRAALARALALDPKLLFLDEPTSGLDPVGAADFDDLIMELKTLLDLTIVMVTHDPDSLWRIADRVAFLGEKKVLQVAPAAELARIDHPDIRAYFHGKRMQQAQERAWKPA</sequence>
<dbReference type="InterPro" id="IPR017871">
    <property type="entry name" value="ABC_transporter-like_CS"/>
</dbReference>
<keyword evidence="6" id="KW-1185">Reference proteome</keyword>
<keyword evidence="3 5" id="KW-0067">ATP-binding</keyword>
<accession>A0A3E0X0P0</accession>
<evidence type="ECO:0000259" key="4">
    <source>
        <dbReference type="PROSITE" id="PS50893"/>
    </source>
</evidence>
<dbReference type="Proteomes" id="UP000256763">
    <property type="component" value="Unassembled WGS sequence"/>
</dbReference>
<dbReference type="InterPro" id="IPR027417">
    <property type="entry name" value="P-loop_NTPase"/>
</dbReference>
<dbReference type="AlphaFoldDB" id="A0A3E0X0P0"/>
<dbReference type="PROSITE" id="PS50893">
    <property type="entry name" value="ABC_TRANSPORTER_2"/>
    <property type="match status" value="1"/>
</dbReference>
<dbReference type="InterPro" id="IPR003593">
    <property type="entry name" value="AAA+_ATPase"/>
</dbReference>
<keyword evidence="1" id="KW-0813">Transport</keyword>
<organism evidence="5 6">
    <name type="scientific">Alkalilimnicola ehrlichii</name>
    <dbReference type="NCBI Taxonomy" id="351052"/>
    <lineage>
        <taxon>Bacteria</taxon>
        <taxon>Pseudomonadati</taxon>
        <taxon>Pseudomonadota</taxon>
        <taxon>Gammaproteobacteria</taxon>
        <taxon>Chromatiales</taxon>
        <taxon>Ectothiorhodospiraceae</taxon>
        <taxon>Alkalilimnicola</taxon>
    </lineage>
</organism>
<evidence type="ECO:0000256" key="1">
    <source>
        <dbReference type="ARBA" id="ARBA00022448"/>
    </source>
</evidence>
<dbReference type="GO" id="GO:0005524">
    <property type="term" value="F:ATP binding"/>
    <property type="evidence" value="ECO:0007669"/>
    <property type="project" value="UniProtKB-KW"/>
</dbReference>
<gene>
    <name evidence="5" type="ORF">CAL65_03590</name>
</gene>
<protein>
    <submittedName>
        <fullName evidence="5">ABC transporter ATP-binding protein</fullName>
    </submittedName>
</protein>
<dbReference type="SMART" id="SM00382">
    <property type="entry name" value="AAA"/>
    <property type="match status" value="1"/>
</dbReference>
<dbReference type="InterPro" id="IPR003439">
    <property type="entry name" value="ABC_transporter-like_ATP-bd"/>
</dbReference>
<keyword evidence="2" id="KW-0547">Nucleotide-binding</keyword>
<reference evidence="6" key="1">
    <citation type="submission" date="2017-05" db="EMBL/GenBank/DDBJ databases">
        <authorList>
            <person name="Sharma S."/>
            <person name="Sidhu C."/>
            <person name="Pinnaka A.K."/>
        </authorList>
    </citation>
    <scope>NUCLEOTIDE SEQUENCE [LARGE SCALE GENOMIC DNA]</scope>
    <source>
        <strain evidence="6">AK93</strain>
    </source>
</reference>
<evidence type="ECO:0000256" key="3">
    <source>
        <dbReference type="ARBA" id="ARBA00022840"/>
    </source>
</evidence>
<dbReference type="PANTHER" id="PTHR43023:SF3">
    <property type="entry name" value="PROTEIN TRIGALACTOSYLDIACYLGLYCEROL 3, CHLOROPLASTIC"/>
    <property type="match status" value="1"/>
</dbReference>
<dbReference type="PROSITE" id="PS00211">
    <property type="entry name" value="ABC_TRANSPORTER_1"/>
    <property type="match status" value="1"/>
</dbReference>
<dbReference type="Pfam" id="PF00005">
    <property type="entry name" value="ABC_tran"/>
    <property type="match status" value="1"/>
</dbReference>
<evidence type="ECO:0000313" key="6">
    <source>
        <dbReference type="Proteomes" id="UP000256763"/>
    </source>
</evidence>